<dbReference type="Proteomes" id="UP000238314">
    <property type="component" value="Unassembled WGS sequence"/>
</dbReference>
<reference evidence="3" key="2">
    <citation type="submission" date="2017-01" db="EMBL/GenBank/DDBJ databases">
        <authorList>
            <person name="Varghese N."/>
            <person name="Submissions S."/>
        </authorList>
    </citation>
    <scope>NUCLEOTIDE SEQUENCE [LARGE SCALE GENOMIC DNA]</scope>
    <source>
        <strain evidence="3">DSM 21068</strain>
    </source>
</reference>
<protein>
    <submittedName>
        <fullName evidence="1">Transcriptional regulator</fullName>
    </submittedName>
</protein>
<reference evidence="2" key="3">
    <citation type="submission" date="2017-01" db="EMBL/GenBank/DDBJ databases">
        <authorList>
            <person name="Mah S.A."/>
            <person name="Swanson W.J."/>
            <person name="Moy G.W."/>
            <person name="Vacquier V.D."/>
        </authorList>
    </citation>
    <scope>NUCLEOTIDE SEQUENCE [LARGE SCALE GENOMIC DNA]</scope>
    <source>
        <strain evidence="2">DSM 21068</strain>
    </source>
</reference>
<dbReference type="InterPro" id="IPR036388">
    <property type="entry name" value="WH-like_DNA-bd_sf"/>
</dbReference>
<name>A0A1N7M0A1_9FLAO</name>
<dbReference type="Proteomes" id="UP000186246">
    <property type="component" value="Unassembled WGS sequence"/>
</dbReference>
<reference evidence="1 4" key="1">
    <citation type="submission" date="2016-11" db="EMBL/GenBank/DDBJ databases">
        <title>Whole genomes of Flavobacteriaceae.</title>
        <authorList>
            <person name="Stine C."/>
            <person name="Li C."/>
            <person name="Tadesse D."/>
        </authorList>
    </citation>
    <scope>NUCLEOTIDE SEQUENCE [LARGE SCALE GENOMIC DNA]</scope>
    <source>
        <strain evidence="1 4">DSM 21068</strain>
    </source>
</reference>
<dbReference type="AlphaFoldDB" id="A0A1N7M0A1"/>
<dbReference type="EMBL" id="FTOJ01000003">
    <property type="protein sequence ID" value="SIS79525.1"/>
    <property type="molecule type" value="Genomic_DNA"/>
</dbReference>
<evidence type="ECO:0000313" key="2">
    <source>
        <dbReference type="EMBL" id="SIS79525.1"/>
    </source>
</evidence>
<dbReference type="OrthoDB" id="1807857at2"/>
<dbReference type="InterPro" id="IPR036390">
    <property type="entry name" value="WH_DNA-bd_sf"/>
</dbReference>
<organism evidence="2 3">
    <name type="scientific">Chryseobacterium piscicola</name>
    <dbReference type="NCBI Taxonomy" id="551459"/>
    <lineage>
        <taxon>Bacteria</taxon>
        <taxon>Pseudomonadati</taxon>
        <taxon>Bacteroidota</taxon>
        <taxon>Flavobacteriia</taxon>
        <taxon>Flavobacteriales</taxon>
        <taxon>Weeksellaceae</taxon>
        <taxon>Chryseobacterium group</taxon>
        <taxon>Chryseobacterium</taxon>
    </lineage>
</organism>
<evidence type="ECO:0000313" key="1">
    <source>
        <dbReference type="EMBL" id="PQA94861.1"/>
    </source>
</evidence>
<gene>
    <name evidence="1" type="ORF">B0A70_07075</name>
    <name evidence="2" type="ORF">SAMN05421796_103254</name>
</gene>
<dbReference type="Gene3D" id="1.10.10.10">
    <property type="entry name" value="Winged helix-like DNA-binding domain superfamily/Winged helix DNA-binding domain"/>
    <property type="match status" value="1"/>
</dbReference>
<accession>A0A1N7M0A1</accession>
<dbReference type="SUPFAM" id="SSF46785">
    <property type="entry name" value="Winged helix' DNA-binding domain"/>
    <property type="match status" value="1"/>
</dbReference>
<proteinExistence type="predicted"/>
<dbReference type="STRING" id="551459.SAMN05421796_103254"/>
<dbReference type="RefSeq" id="WP_076451291.1">
    <property type="nucleotide sequence ID" value="NZ_FTOJ01000003.1"/>
</dbReference>
<keyword evidence="4" id="KW-1185">Reference proteome</keyword>
<evidence type="ECO:0000313" key="3">
    <source>
        <dbReference type="Proteomes" id="UP000186246"/>
    </source>
</evidence>
<sequence>MEKKIYLDDKIFQDAVRFYGTVFSIPPLASKIYAYLLFDFKKEGVTFEEFVHVFNASKSSVSTSLVLLLNAELIVDLNKIDERKRFFYINDEFKRIRFEKIVQKMQDELKLLDDFDVFHKKQNINHDEYDEKVVAYKELLHKNINNIKESLNKL</sequence>
<evidence type="ECO:0000313" key="4">
    <source>
        <dbReference type="Proteomes" id="UP000238314"/>
    </source>
</evidence>
<dbReference type="EMBL" id="MUGO01000009">
    <property type="protein sequence ID" value="PQA94861.1"/>
    <property type="molecule type" value="Genomic_DNA"/>
</dbReference>